<evidence type="ECO:0000256" key="2">
    <source>
        <dbReference type="ARBA" id="ARBA00008034"/>
    </source>
</evidence>
<dbReference type="RefSeq" id="WP_164452960.1">
    <property type="nucleotide sequence ID" value="NZ_JAAIJQ010000029.1"/>
</dbReference>
<feature type="transmembrane region" description="Helical" evidence="7">
    <location>
        <begin position="125"/>
        <end position="147"/>
    </location>
</feature>
<dbReference type="Proteomes" id="UP000483379">
    <property type="component" value="Unassembled WGS sequence"/>
</dbReference>
<dbReference type="AlphaFoldDB" id="A0A6M0JZJ9"/>
<feature type="transmembrane region" description="Helical" evidence="7">
    <location>
        <begin position="49"/>
        <end position="76"/>
    </location>
</feature>
<sequence>MLDAWLASLSDPLFRLPLLTGLLLAALLPVIGALLMLRDEWLAALGLSHIAAASALLGSALGLPTLVGGTAGALAGGALKTRFEARGNLAYAFMILVGWSATLLIGANTELGERLAHALVEGQLYFAGVAELVAALALIAAAIWILPRILPQLLRSRFFPRFEQANALPAWRWHLAMDLLAAATLAIGTLTVGLMGAFALVLVPAWVIFRVAPSWRWTLIGSGLVGISAHLVAFALALQLDQPFGPMLVAVLLGIAASMLLPKAWRGSPPAS</sequence>
<keyword evidence="4 7" id="KW-1133">Transmembrane helix</keyword>
<evidence type="ECO:0000256" key="6">
    <source>
        <dbReference type="RuleBase" id="RU003943"/>
    </source>
</evidence>
<reference evidence="8 9" key="1">
    <citation type="submission" date="2020-02" db="EMBL/GenBank/DDBJ databases">
        <title>Genome sequences of Thiorhodococcus mannitoliphagus and Thiorhodococcus minor, purple sulfur photosynthetic bacteria in the gammaproteobacterial family, Chromatiaceae.</title>
        <authorList>
            <person name="Aviles F.A."/>
            <person name="Meyer T.E."/>
            <person name="Kyndt J.A."/>
        </authorList>
    </citation>
    <scope>NUCLEOTIDE SEQUENCE [LARGE SCALE GENOMIC DNA]</scope>
    <source>
        <strain evidence="8 9">DSM 11518</strain>
    </source>
</reference>
<dbReference type="SUPFAM" id="SSF81345">
    <property type="entry name" value="ABC transporter involved in vitamin B12 uptake, BtuC"/>
    <property type="match status" value="1"/>
</dbReference>
<feature type="transmembrane region" description="Helical" evidence="7">
    <location>
        <begin position="179"/>
        <end position="209"/>
    </location>
</feature>
<feature type="transmembrane region" description="Helical" evidence="7">
    <location>
        <begin position="215"/>
        <end position="237"/>
    </location>
</feature>
<feature type="transmembrane region" description="Helical" evidence="7">
    <location>
        <begin position="12"/>
        <end position="37"/>
    </location>
</feature>
<proteinExistence type="inferred from homology"/>
<dbReference type="PANTHER" id="PTHR30477:SF19">
    <property type="entry name" value="METAL ABC TRANSPORTER PERMEASE"/>
    <property type="match status" value="1"/>
</dbReference>
<comment type="similarity">
    <text evidence="2 6">Belongs to the ABC-3 integral membrane protein family.</text>
</comment>
<dbReference type="GO" id="GO:0055085">
    <property type="term" value="P:transmembrane transport"/>
    <property type="evidence" value="ECO:0007669"/>
    <property type="project" value="InterPro"/>
</dbReference>
<comment type="caution">
    <text evidence="8">The sequence shown here is derived from an EMBL/GenBank/DDBJ whole genome shotgun (WGS) entry which is preliminary data.</text>
</comment>
<dbReference type="PANTHER" id="PTHR30477">
    <property type="entry name" value="ABC-TRANSPORTER METAL-BINDING PROTEIN"/>
    <property type="match status" value="1"/>
</dbReference>
<comment type="subcellular location">
    <subcellularLocation>
        <location evidence="6">Cell membrane</location>
        <topology evidence="6">Multi-pass membrane protein</topology>
    </subcellularLocation>
    <subcellularLocation>
        <location evidence="1">Membrane</location>
        <topology evidence="1">Multi-pass membrane protein</topology>
    </subcellularLocation>
</comment>
<evidence type="ECO:0000256" key="7">
    <source>
        <dbReference type="SAM" id="Phobius"/>
    </source>
</evidence>
<keyword evidence="6" id="KW-0813">Transport</keyword>
<keyword evidence="9" id="KW-1185">Reference proteome</keyword>
<dbReference type="GO" id="GO:0043190">
    <property type="term" value="C:ATP-binding cassette (ABC) transporter complex"/>
    <property type="evidence" value="ECO:0007669"/>
    <property type="project" value="InterPro"/>
</dbReference>
<name>A0A6M0JZJ9_9GAMM</name>
<evidence type="ECO:0000256" key="4">
    <source>
        <dbReference type="ARBA" id="ARBA00022989"/>
    </source>
</evidence>
<evidence type="ECO:0000313" key="9">
    <source>
        <dbReference type="Proteomes" id="UP000483379"/>
    </source>
</evidence>
<dbReference type="InterPro" id="IPR037294">
    <property type="entry name" value="ABC_BtuC-like"/>
</dbReference>
<organism evidence="8 9">
    <name type="scientific">Thiorhodococcus minor</name>
    <dbReference type="NCBI Taxonomy" id="57489"/>
    <lineage>
        <taxon>Bacteria</taxon>
        <taxon>Pseudomonadati</taxon>
        <taxon>Pseudomonadota</taxon>
        <taxon>Gammaproteobacteria</taxon>
        <taxon>Chromatiales</taxon>
        <taxon>Chromatiaceae</taxon>
        <taxon>Thiorhodococcus</taxon>
    </lineage>
</organism>
<keyword evidence="5 7" id="KW-0472">Membrane</keyword>
<dbReference type="GO" id="GO:0010043">
    <property type="term" value="P:response to zinc ion"/>
    <property type="evidence" value="ECO:0007669"/>
    <property type="project" value="TreeGrafter"/>
</dbReference>
<feature type="transmembrane region" description="Helical" evidence="7">
    <location>
        <begin position="88"/>
        <end position="105"/>
    </location>
</feature>
<evidence type="ECO:0000313" key="8">
    <source>
        <dbReference type="EMBL" id="NEV62491.1"/>
    </source>
</evidence>
<evidence type="ECO:0000256" key="5">
    <source>
        <dbReference type="ARBA" id="ARBA00023136"/>
    </source>
</evidence>
<dbReference type="EMBL" id="JAAIJQ010000029">
    <property type="protein sequence ID" value="NEV62491.1"/>
    <property type="molecule type" value="Genomic_DNA"/>
</dbReference>
<keyword evidence="3 6" id="KW-0812">Transmembrane</keyword>
<protein>
    <submittedName>
        <fullName evidence="8">ABC transporter</fullName>
    </submittedName>
</protein>
<evidence type="ECO:0000256" key="3">
    <source>
        <dbReference type="ARBA" id="ARBA00022692"/>
    </source>
</evidence>
<accession>A0A6M0JZJ9</accession>
<feature type="transmembrane region" description="Helical" evidence="7">
    <location>
        <begin position="244"/>
        <end position="265"/>
    </location>
</feature>
<dbReference type="Pfam" id="PF00950">
    <property type="entry name" value="ABC-3"/>
    <property type="match status" value="1"/>
</dbReference>
<gene>
    <name evidence="8" type="ORF">G3446_11410</name>
</gene>
<evidence type="ECO:0000256" key="1">
    <source>
        <dbReference type="ARBA" id="ARBA00004141"/>
    </source>
</evidence>
<dbReference type="InterPro" id="IPR001626">
    <property type="entry name" value="ABC_TroCD"/>
</dbReference>